<dbReference type="PANTHER" id="PTHR40112:SF1">
    <property type="entry name" value="H2HPP ISOMERASE"/>
    <property type="match status" value="1"/>
</dbReference>
<dbReference type="InterPro" id="IPR014710">
    <property type="entry name" value="RmlC-like_jellyroll"/>
</dbReference>
<evidence type="ECO:0000313" key="3">
    <source>
        <dbReference type="Proteomes" id="UP000295741"/>
    </source>
</evidence>
<accession>A0A4R6IU25</accession>
<dbReference type="CDD" id="cd02238">
    <property type="entry name" value="cupin_KdgF"/>
    <property type="match status" value="1"/>
</dbReference>
<sequence length="108" mass="11993">MPLVELNSITPKEIVPGYSARFIHTENMTFSYLDVKAGSALKEHSHPHEQVAHVLEGRFQLTLAGEPIEFGTGEVMVIPSNVPHSGLAITDCKLLDVFHPVREDYRAL</sequence>
<dbReference type="PANTHER" id="PTHR40112">
    <property type="entry name" value="H2HPP ISOMERASE"/>
    <property type="match status" value="1"/>
</dbReference>
<protein>
    <submittedName>
        <fullName evidence="2">Cupin domain-containing protein</fullName>
    </submittedName>
</protein>
<organism evidence="2 3">
    <name type="scientific">Sediminibacterium goheungense</name>
    <dbReference type="NCBI Taxonomy" id="1086393"/>
    <lineage>
        <taxon>Bacteria</taxon>
        <taxon>Pseudomonadati</taxon>
        <taxon>Bacteroidota</taxon>
        <taxon>Chitinophagia</taxon>
        <taxon>Chitinophagales</taxon>
        <taxon>Chitinophagaceae</taxon>
        <taxon>Sediminibacterium</taxon>
    </lineage>
</organism>
<name>A0A4R6IU25_9BACT</name>
<keyword evidence="3" id="KW-1185">Reference proteome</keyword>
<dbReference type="InterPro" id="IPR052535">
    <property type="entry name" value="Bacilysin_H2HPP_isomerase"/>
</dbReference>
<evidence type="ECO:0000313" key="2">
    <source>
        <dbReference type="EMBL" id="TDO25791.1"/>
    </source>
</evidence>
<dbReference type="Pfam" id="PF07883">
    <property type="entry name" value="Cupin_2"/>
    <property type="match status" value="1"/>
</dbReference>
<dbReference type="AlphaFoldDB" id="A0A4R6IU25"/>
<dbReference type="SUPFAM" id="SSF51182">
    <property type="entry name" value="RmlC-like cupins"/>
    <property type="match status" value="1"/>
</dbReference>
<dbReference type="EMBL" id="SNWP01000012">
    <property type="protein sequence ID" value="TDO25791.1"/>
    <property type="molecule type" value="Genomic_DNA"/>
</dbReference>
<gene>
    <name evidence="2" type="ORF">BC659_2714</name>
</gene>
<comment type="caution">
    <text evidence="2">The sequence shown here is derived from an EMBL/GenBank/DDBJ whole genome shotgun (WGS) entry which is preliminary data.</text>
</comment>
<dbReference type="InterPro" id="IPR011051">
    <property type="entry name" value="RmlC_Cupin_sf"/>
</dbReference>
<dbReference type="OrthoDB" id="9811153at2"/>
<reference evidence="2 3" key="1">
    <citation type="submission" date="2019-03" db="EMBL/GenBank/DDBJ databases">
        <title>Genomic Encyclopedia of Archaeal and Bacterial Type Strains, Phase II (KMG-II): from individual species to whole genera.</title>
        <authorList>
            <person name="Goeker M."/>
        </authorList>
    </citation>
    <scope>NUCLEOTIDE SEQUENCE [LARGE SCALE GENOMIC DNA]</scope>
    <source>
        <strain evidence="2 3">DSM 28323</strain>
    </source>
</reference>
<dbReference type="Proteomes" id="UP000295741">
    <property type="component" value="Unassembled WGS sequence"/>
</dbReference>
<dbReference type="InterPro" id="IPR013096">
    <property type="entry name" value="Cupin_2"/>
</dbReference>
<dbReference type="Gene3D" id="2.60.120.10">
    <property type="entry name" value="Jelly Rolls"/>
    <property type="match status" value="1"/>
</dbReference>
<proteinExistence type="predicted"/>
<dbReference type="RefSeq" id="WP_133475282.1">
    <property type="nucleotide sequence ID" value="NZ_SNWP01000012.1"/>
</dbReference>
<feature type="domain" description="Cupin type-2" evidence="1">
    <location>
        <begin position="34"/>
        <end position="98"/>
    </location>
</feature>
<evidence type="ECO:0000259" key="1">
    <source>
        <dbReference type="Pfam" id="PF07883"/>
    </source>
</evidence>